<dbReference type="PANTHER" id="PTHR30246:SF1">
    <property type="entry name" value="2-DEHYDRO-3-DEOXY-6-PHOSPHOGALACTONATE ALDOLASE-RELATED"/>
    <property type="match status" value="1"/>
</dbReference>
<dbReference type="Pfam" id="PF01081">
    <property type="entry name" value="Aldolase"/>
    <property type="match status" value="1"/>
</dbReference>
<comment type="similarity">
    <text evidence="3">Belongs to the KHG/KDPG aldolase family.</text>
</comment>
<gene>
    <name evidence="9" type="primary">eda_1</name>
    <name evidence="9" type="ORF">GCM10022214_54320</name>
</gene>
<evidence type="ECO:0000256" key="1">
    <source>
        <dbReference type="ARBA" id="ARBA00000654"/>
    </source>
</evidence>
<organism evidence="9 10">
    <name type="scientific">Actinomadura miaoliensis</name>
    <dbReference type="NCBI Taxonomy" id="430685"/>
    <lineage>
        <taxon>Bacteria</taxon>
        <taxon>Bacillati</taxon>
        <taxon>Actinomycetota</taxon>
        <taxon>Actinomycetes</taxon>
        <taxon>Streptosporangiales</taxon>
        <taxon>Thermomonosporaceae</taxon>
        <taxon>Actinomadura</taxon>
    </lineage>
</organism>
<evidence type="ECO:0000256" key="4">
    <source>
        <dbReference type="ARBA" id="ARBA00011233"/>
    </source>
</evidence>
<dbReference type="PROSITE" id="PS00160">
    <property type="entry name" value="ALDOLASE_KDPG_KHG_2"/>
    <property type="match status" value="1"/>
</dbReference>
<dbReference type="EC" id="4.1.2.14" evidence="5"/>
<evidence type="ECO:0000313" key="10">
    <source>
        <dbReference type="Proteomes" id="UP001500683"/>
    </source>
</evidence>
<evidence type="ECO:0000256" key="3">
    <source>
        <dbReference type="ARBA" id="ARBA00006906"/>
    </source>
</evidence>
<proteinExistence type="inferred from homology"/>
<dbReference type="InterPro" id="IPR031337">
    <property type="entry name" value="KDPG/KHG_AS_1"/>
</dbReference>
<dbReference type="CDD" id="cd00452">
    <property type="entry name" value="KDPG_aldolase"/>
    <property type="match status" value="1"/>
</dbReference>
<name>A0ABP7WEC1_9ACTN</name>
<dbReference type="PANTHER" id="PTHR30246">
    <property type="entry name" value="2-KETO-3-DEOXY-6-PHOSPHOGLUCONATE ALDOLASE"/>
    <property type="match status" value="1"/>
</dbReference>
<dbReference type="InterPro" id="IPR013785">
    <property type="entry name" value="Aldolase_TIM"/>
</dbReference>
<comment type="catalytic activity">
    <reaction evidence="1">
        <text>2-dehydro-3-deoxy-6-phospho-D-gluconate = D-glyceraldehyde 3-phosphate + pyruvate</text>
        <dbReference type="Rhea" id="RHEA:17089"/>
        <dbReference type="ChEBI" id="CHEBI:15361"/>
        <dbReference type="ChEBI" id="CHEBI:57569"/>
        <dbReference type="ChEBI" id="CHEBI:59776"/>
        <dbReference type="EC" id="4.1.2.14"/>
    </reaction>
</comment>
<dbReference type="Proteomes" id="UP001500683">
    <property type="component" value="Unassembled WGS sequence"/>
</dbReference>
<evidence type="ECO:0000256" key="5">
    <source>
        <dbReference type="ARBA" id="ARBA00013063"/>
    </source>
</evidence>
<comment type="subunit">
    <text evidence="4">Homotrimer.</text>
</comment>
<sequence>MSRVDRTSAARPVTGPLLGRCPIVPVVVLADAADALPMGEALLAGGVDVVEITLRTPAALDGIRRLAALPGMRVGAGSVVRPDQVDRVVDAGAAFVVSPGTSAAVLDRARARSVPALPGVATASDLMAVVARGLTEVKFFPAGLLGGPAAISALAGPFPGVSFMPSGGLDAATMAGYLALPCVPAVSGSWMVAPELLAGRRWDVVTTEAARALRLAAQARPAPRPEG</sequence>
<dbReference type="PROSITE" id="PS00159">
    <property type="entry name" value="ALDOLASE_KDPG_KHG_1"/>
    <property type="match status" value="1"/>
</dbReference>
<evidence type="ECO:0000256" key="2">
    <source>
        <dbReference type="ARBA" id="ARBA00004736"/>
    </source>
</evidence>
<dbReference type="InterPro" id="IPR031338">
    <property type="entry name" value="KDPG/KHG_AS_2"/>
</dbReference>
<dbReference type="EMBL" id="BAAAZG010000040">
    <property type="protein sequence ID" value="GAA4087211.1"/>
    <property type="molecule type" value="Genomic_DNA"/>
</dbReference>
<keyword evidence="10" id="KW-1185">Reference proteome</keyword>
<keyword evidence="7" id="KW-0704">Schiff base</keyword>
<dbReference type="InterPro" id="IPR000887">
    <property type="entry name" value="Aldlse_KDPG_KHG"/>
</dbReference>
<keyword evidence="6" id="KW-0456">Lyase</keyword>
<accession>A0ABP7WEC1</accession>
<reference evidence="10" key="1">
    <citation type="journal article" date="2019" name="Int. J. Syst. Evol. Microbiol.">
        <title>The Global Catalogue of Microorganisms (GCM) 10K type strain sequencing project: providing services to taxonomists for standard genome sequencing and annotation.</title>
        <authorList>
            <consortium name="The Broad Institute Genomics Platform"/>
            <consortium name="The Broad Institute Genome Sequencing Center for Infectious Disease"/>
            <person name="Wu L."/>
            <person name="Ma J."/>
        </authorList>
    </citation>
    <scope>NUCLEOTIDE SEQUENCE [LARGE SCALE GENOMIC DNA]</scope>
    <source>
        <strain evidence="10">JCM 16702</strain>
    </source>
</reference>
<dbReference type="SUPFAM" id="SSF51569">
    <property type="entry name" value="Aldolase"/>
    <property type="match status" value="1"/>
</dbReference>
<protein>
    <recommendedName>
        <fullName evidence="5">2-dehydro-3-deoxy-phosphogluconate aldolase</fullName>
        <ecNumber evidence="5">4.1.2.14</ecNumber>
    </recommendedName>
</protein>
<comment type="pathway">
    <text evidence="2">Carbohydrate acid metabolism; 2-dehydro-3-deoxy-D-gluconate degradation; D-glyceraldehyde 3-phosphate and pyruvate from 2-dehydro-3-deoxy-D-gluconate: step 2/2.</text>
</comment>
<dbReference type="Gene3D" id="3.20.20.70">
    <property type="entry name" value="Aldolase class I"/>
    <property type="match status" value="1"/>
</dbReference>
<evidence type="ECO:0000313" key="9">
    <source>
        <dbReference type="EMBL" id="GAA4087211.1"/>
    </source>
</evidence>
<evidence type="ECO:0000256" key="7">
    <source>
        <dbReference type="ARBA" id="ARBA00023270"/>
    </source>
</evidence>
<dbReference type="RefSeq" id="WP_344952964.1">
    <property type="nucleotide sequence ID" value="NZ_BAAAZG010000040.1"/>
</dbReference>
<keyword evidence="8" id="KW-0119">Carbohydrate metabolism</keyword>
<comment type="caution">
    <text evidence="9">The sequence shown here is derived from an EMBL/GenBank/DDBJ whole genome shotgun (WGS) entry which is preliminary data.</text>
</comment>
<dbReference type="NCBIfam" id="TIGR01182">
    <property type="entry name" value="eda"/>
    <property type="match status" value="1"/>
</dbReference>
<evidence type="ECO:0000256" key="8">
    <source>
        <dbReference type="ARBA" id="ARBA00023277"/>
    </source>
</evidence>
<evidence type="ECO:0000256" key="6">
    <source>
        <dbReference type="ARBA" id="ARBA00023239"/>
    </source>
</evidence>